<dbReference type="Pfam" id="PF02770">
    <property type="entry name" value="Acyl-CoA_dh_M"/>
    <property type="match status" value="1"/>
</dbReference>
<dbReference type="PROSITE" id="PS00072">
    <property type="entry name" value="ACYL_COA_DH_1"/>
    <property type="match status" value="1"/>
</dbReference>
<name>A0A1I0AHV1_9ACTN</name>
<keyword evidence="11" id="KW-1185">Reference proteome</keyword>
<dbReference type="InterPro" id="IPR006089">
    <property type="entry name" value="Acyl-CoA_DH_CS"/>
</dbReference>
<evidence type="ECO:0000259" key="8">
    <source>
        <dbReference type="Pfam" id="PF02770"/>
    </source>
</evidence>
<keyword evidence="5 6" id="KW-0560">Oxidoreductase</keyword>
<accession>A0A1I0AHV1</accession>
<sequence length="368" mass="39894">MTDVTSEFEAFLDGFLPADYAENYRHYRRDVKLRTEYQAAAFDAGWLVPEWGPGEGGRGLSVPDALAVKLAGARRRVPRLMNIQGAGVAAPAIRSYGTAAQRARLLRPATRGDEWWALGMSEPGAGSDLAALRTTATLADGVFTVSGQKVWTTQADEARWCALYVRTDPEARPHRGISCLILDLRSPGVEVRPIRTAGPAVESFCEVFLDEVKVPEEALLGPLHGGWGVAMSSLEHERDMIWINTWLETTRALEPTLTAPELSEHQLVRLGRSLADAEGVRLTGLRTAAQRWAGLPSPASSILKLLGSESVQRAALLSLESAGARAFDDPALFDERLESLAATIYGGTSEIQRNIIAERTLGLPKGTP</sequence>
<dbReference type="PANTHER" id="PTHR43292">
    <property type="entry name" value="ACYL-COA DEHYDROGENASE"/>
    <property type="match status" value="1"/>
</dbReference>
<evidence type="ECO:0000256" key="6">
    <source>
        <dbReference type="RuleBase" id="RU362125"/>
    </source>
</evidence>
<dbReference type="Pfam" id="PF02771">
    <property type="entry name" value="Acyl-CoA_dh_N"/>
    <property type="match status" value="1"/>
</dbReference>
<evidence type="ECO:0000256" key="3">
    <source>
        <dbReference type="ARBA" id="ARBA00022630"/>
    </source>
</evidence>
<dbReference type="OrthoDB" id="5179760at2"/>
<dbReference type="Pfam" id="PF00441">
    <property type="entry name" value="Acyl-CoA_dh_1"/>
    <property type="match status" value="1"/>
</dbReference>
<proteinExistence type="inferred from homology"/>
<comment type="cofactor">
    <cofactor evidence="1 6">
        <name>FAD</name>
        <dbReference type="ChEBI" id="CHEBI:57692"/>
    </cofactor>
</comment>
<feature type="domain" description="Acyl-CoA oxidase/dehydrogenase middle" evidence="8">
    <location>
        <begin position="117"/>
        <end position="212"/>
    </location>
</feature>
<dbReference type="Gene3D" id="2.40.110.10">
    <property type="entry name" value="Butyryl-CoA Dehydrogenase, subunit A, domain 2"/>
    <property type="match status" value="1"/>
</dbReference>
<keyword evidence="4 6" id="KW-0274">FAD</keyword>
<dbReference type="InterPro" id="IPR009075">
    <property type="entry name" value="AcylCo_DH/oxidase_C"/>
</dbReference>
<dbReference type="GO" id="GO:0005886">
    <property type="term" value="C:plasma membrane"/>
    <property type="evidence" value="ECO:0007669"/>
    <property type="project" value="TreeGrafter"/>
</dbReference>
<evidence type="ECO:0000256" key="5">
    <source>
        <dbReference type="ARBA" id="ARBA00023002"/>
    </source>
</evidence>
<reference evidence="10 11" key="1">
    <citation type="submission" date="2016-10" db="EMBL/GenBank/DDBJ databases">
        <authorList>
            <person name="de Groot N.N."/>
        </authorList>
    </citation>
    <scope>NUCLEOTIDE SEQUENCE [LARGE SCALE GENOMIC DNA]</scope>
    <source>
        <strain evidence="10 11">CGMCC 4.5598</strain>
    </source>
</reference>
<dbReference type="InterPro" id="IPR036250">
    <property type="entry name" value="AcylCo_DH-like_C"/>
</dbReference>
<gene>
    <name evidence="10" type="ORF">SAMN05421811_101776</name>
</gene>
<evidence type="ECO:0000313" key="10">
    <source>
        <dbReference type="EMBL" id="SES92845.1"/>
    </source>
</evidence>
<organism evidence="10 11">
    <name type="scientific">Nonomuraea wenchangensis</name>
    <dbReference type="NCBI Taxonomy" id="568860"/>
    <lineage>
        <taxon>Bacteria</taxon>
        <taxon>Bacillati</taxon>
        <taxon>Actinomycetota</taxon>
        <taxon>Actinomycetes</taxon>
        <taxon>Streptosporangiales</taxon>
        <taxon>Streptosporangiaceae</taxon>
        <taxon>Nonomuraea</taxon>
    </lineage>
</organism>
<dbReference type="STRING" id="568860.SAMN05421811_101776"/>
<dbReference type="InterPro" id="IPR037069">
    <property type="entry name" value="AcylCoA_DH/ox_N_sf"/>
</dbReference>
<dbReference type="InterPro" id="IPR009100">
    <property type="entry name" value="AcylCoA_DH/oxidase_NM_dom_sf"/>
</dbReference>
<protein>
    <submittedName>
        <fullName evidence="10">Acyl-CoA dehydrogenase</fullName>
    </submittedName>
</protein>
<evidence type="ECO:0000256" key="1">
    <source>
        <dbReference type="ARBA" id="ARBA00001974"/>
    </source>
</evidence>
<dbReference type="Gene3D" id="1.10.540.10">
    <property type="entry name" value="Acyl-CoA dehydrogenase/oxidase, N-terminal domain"/>
    <property type="match status" value="1"/>
</dbReference>
<dbReference type="InterPro" id="IPR013786">
    <property type="entry name" value="AcylCoA_DH/ox_N"/>
</dbReference>
<dbReference type="PANTHER" id="PTHR43292:SF3">
    <property type="entry name" value="ACYL-COA DEHYDROGENASE FADE29"/>
    <property type="match status" value="1"/>
</dbReference>
<dbReference type="Gene3D" id="1.20.140.10">
    <property type="entry name" value="Butyryl-CoA Dehydrogenase, subunit A, domain 3"/>
    <property type="match status" value="1"/>
</dbReference>
<evidence type="ECO:0000313" key="11">
    <source>
        <dbReference type="Proteomes" id="UP000199361"/>
    </source>
</evidence>
<dbReference type="SUPFAM" id="SSF56645">
    <property type="entry name" value="Acyl-CoA dehydrogenase NM domain-like"/>
    <property type="match status" value="1"/>
</dbReference>
<dbReference type="AlphaFoldDB" id="A0A1I0AHV1"/>
<feature type="domain" description="Acyl-CoA dehydrogenase/oxidase N-terminal" evidence="9">
    <location>
        <begin position="15"/>
        <end position="113"/>
    </location>
</feature>
<keyword evidence="3 6" id="KW-0285">Flavoprotein</keyword>
<dbReference type="Proteomes" id="UP000199361">
    <property type="component" value="Unassembled WGS sequence"/>
</dbReference>
<dbReference type="SUPFAM" id="SSF47203">
    <property type="entry name" value="Acyl-CoA dehydrogenase C-terminal domain-like"/>
    <property type="match status" value="1"/>
</dbReference>
<dbReference type="RefSeq" id="WP_091076821.1">
    <property type="nucleotide sequence ID" value="NZ_FOHX01000001.1"/>
</dbReference>
<dbReference type="EMBL" id="FOHX01000001">
    <property type="protein sequence ID" value="SES92845.1"/>
    <property type="molecule type" value="Genomic_DNA"/>
</dbReference>
<comment type="similarity">
    <text evidence="2 6">Belongs to the acyl-CoA dehydrogenase family.</text>
</comment>
<dbReference type="InterPro" id="IPR046373">
    <property type="entry name" value="Acyl-CoA_Oxase/DH_mid-dom_sf"/>
</dbReference>
<evidence type="ECO:0000256" key="4">
    <source>
        <dbReference type="ARBA" id="ARBA00022827"/>
    </source>
</evidence>
<evidence type="ECO:0000259" key="9">
    <source>
        <dbReference type="Pfam" id="PF02771"/>
    </source>
</evidence>
<dbReference type="FunFam" id="2.40.110.10:FF:000011">
    <property type="entry name" value="Acyl-CoA dehydrogenase FadE34"/>
    <property type="match status" value="1"/>
</dbReference>
<dbReference type="InterPro" id="IPR006091">
    <property type="entry name" value="Acyl-CoA_Oxase/DH_mid-dom"/>
</dbReference>
<evidence type="ECO:0000256" key="2">
    <source>
        <dbReference type="ARBA" id="ARBA00009347"/>
    </source>
</evidence>
<evidence type="ECO:0000259" key="7">
    <source>
        <dbReference type="Pfam" id="PF00441"/>
    </source>
</evidence>
<dbReference type="GO" id="GO:0003995">
    <property type="term" value="F:acyl-CoA dehydrogenase activity"/>
    <property type="evidence" value="ECO:0007669"/>
    <property type="project" value="InterPro"/>
</dbReference>
<dbReference type="GO" id="GO:0050660">
    <property type="term" value="F:flavin adenine dinucleotide binding"/>
    <property type="evidence" value="ECO:0007669"/>
    <property type="project" value="InterPro"/>
</dbReference>
<dbReference type="InterPro" id="IPR052161">
    <property type="entry name" value="Mycobact_Acyl-CoA_DH"/>
</dbReference>
<feature type="domain" description="Acyl-CoA dehydrogenase/oxidase C-terminal" evidence="7">
    <location>
        <begin position="225"/>
        <end position="360"/>
    </location>
</feature>